<dbReference type="PANTHER" id="PTHR48040:SF60">
    <property type="entry name" value="ABC TRANSPORTER DOMAIN-CONTAINING PROTEIN"/>
    <property type="match status" value="1"/>
</dbReference>
<evidence type="ECO:0000313" key="4">
    <source>
        <dbReference type="Proteomes" id="UP000594261"/>
    </source>
</evidence>
<dbReference type="EMBL" id="LRBV02000004">
    <property type="status" value="NOT_ANNOTATED_CDS"/>
    <property type="molecule type" value="Genomic_DNA"/>
</dbReference>
<sequence length="852" mass="95806">MFVVEVMDLVELNPLRNSIVGLPGVNGLDARVATIVMRTVRNTVDTRRTVVCTIHQPSIDIFEAFNEAIPNVSKIKDGYNPATWMLEISSPAVEAQLDVDFAEIYANSELYNVFLGDRDFGSWAHTASVSDGLSQRMGPSLHRSNSPNPSGPLRIEASLRLPCISYIYIRRLTSIFTIFNKKSTVRAKPSTLSEHSVVDENLPIITTVTPNPPSVEMSSASSNQSVVRDGTEYENVYPSGHKDQESPGEDRSPSASSSSSTDEDVEIVEIEGSDDDGNQALESVVGADGLRKFIMLPEWTVHKFTSVIREKHFSTFRTNFQIPDYVSIRLPHVSEKCYYEGVEGVGIYEQALKAGLRFPLSTLHRELLHYLGLSVTQISPNAWRVFIAMEILYGAWLNGERRLTVREFLHCYRPDEISRSRGMYSFASRSPLLKVIFETPDSNRDWKSRYFFLEGNRWMNHPGETEYLPVDTTWAVINQLRRRRPQVSLEEFSFLEEICRKTKPEERTWAKLVNPKTIHWYCDGPEPTREAIAYDERIHKQMDDAKRRAMIKSLAVEQKKTGEVVVPKMPGSSAKRKQPPKSDRPYKQPKVSLEPVVGLMAEGVKTVTPAKHGTGKGLMHAPPVNEEKPPSLLRDDSKYALEKLSSIISAEDYEDLGNHSTEAMGETGLFAVGQSLVMMKGLMDRCLNREAALERVRTKAGQTEEELSQLYKWKSTMEQKFELSEKTRKEFEQRTEEAGKALKGKEDEVKDLKKKLRQAKDDAVNEYRDSEALLKELGGSFLQGFDDALRQIKKAYPDLDVSMISVSDQDQTSALPVASDNTEDLFGDETAQGDGESAVPTEVPVADPNKAD</sequence>
<feature type="region of interest" description="Disordered" evidence="2">
    <location>
        <begin position="204"/>
        <end position="264"/>
    </location>
</feature>
<feature type="region of interest" description="Disordered" evidence="2">
    <location>
        <begin position="564"/>
        <end position="591"/>
    </location>
</feature>
<feature type="region of interest" description="Disordered" evidence="2">
    <location>
        <begin position="608"/>
        <end position="632"/>
    </location>
</feature>
<dbReference type="PANTHER" id="PTHR48040">
    <property type="entry name" value="PLEIOTROPIC DRUG RESISTANCE PROTEIN 1-LIKE ISOFORM X1"/>
    <property type="match status" value="1"/>
</dbReference>
<name>A0A7N2LF63_QUELO</name>
<protein>
    <submittedName>
        <fullName evidence="3">Uncharacterized protein</fullName>
    </submittedName>
</protein>
<feature type="compositionally biased region" description="Basic and acidic residues" evidence="2">
    <location>
        <begin position="240"/>
        <end position="252"/>
    </location>
</feature>
<keyword evidence="1" id="KW-0175">Coiled coil</keyword>
<feature type="coiled-coil region" evidence="1">
    <location>
        <begin position="728"/>
        <end position="773"/>
    </location>
</feature>
<keyword evidence="4" id="KW-1185">Reference proteome</keyword>
<dbReference type="Gramene" id="QL04p042823:mrna">
    <property type="protein sequence ID" value="QL04p042823:mrna"/>
    <property type="gene ID" value="QL04p042823"/>
</dbReference>
<accession>A0A7N2LF63</accession>
<dbReference type="AlphaFoldDB" id="A0A7N2LF63"/>
<dbReference type="EnsemblPlants" id="QL04p042823:mrna">
    <property type="protein sequence ID" value="QL04p042823:mrna"/>
    <property type="gene ID" value="QL04p042823"/>
</dbReference>
<dbReference type="InParanoid" id="A0A7N2LF63"/>
<reference evidence="3" key="2">
    <citation type="submission" date="2021-01" db="UniProtKB">
        <authorList>
            <consortium name="EnsemblPlants"/>
        </authorList>
    </citation>
    <scope>IDENTIFICATION</scope>
</reference>
<dbReference type="OMA" id="RVATIVM"/>
<reference evidence="3 4" key="1">
    <citation type="journal article" date="2016" name="G3 (Bethesda)">
        <title>First Draft Assembly and Annotation of the Genome of a California Endemic Oak Quercus lobata Nee (Fagaceae).</title>
        <authorList>
            <person name="Sork V.L."/>
            <person name="Fitz-Gibbon S.T."/>
            <person name="Puiu D."/>
            <person name="Crepeau M."/>
            <person name="Gugger P.F."/>
            <person name="Sherman R."/>
            <person name="Stevens K."/>
            <person name="Langley C.H."/>
            <person name="Pellegrini M."/>
            <person name="Salzberg S.L."/>
        </authorList>
    </citation>
    <scope>NUCLEOTIDE SEQUENCE [LARGE SCALE GENOMIC DNA]</scope>
    <source>
        <strain evidence="3 4">cv. SW786</strain>
    </source>
</reference>
<feature type="region of interest" description="Disordered" evidence="2">
    <location>
        <begin position="808"/>
        <end position="852"/>
    </location>
</feature>
<evidence type="ECO:0000256" key="2">
    <source>
        <dbReference type="SAM" id="MobiDB-lite"/>
    </source>
</evidence>
<proteinExistence type="predicted"/>
<evidence type="ECO:0000256" key="1">
    <source>
        <dbReference type="SAM" id="Coils"/>
    </source>
</evidence>
<evidence type="ECO:0000313" key="3">
    <source>
        <dbReference type="EnsemblPlants" id="QL04p042823:mrna"/>
    </source>
</evidence>
<dbReference type="Proteomes" id="UP000594261">
    <property type="component" value="Chromosome 4"/>
</dbReference>
<organism evidence="3 4">
    <name type="scientific">Quercus lobata</name>
    <name type="common">Valley oak</name>
    <dbReference type="NCBI Taxonomy" id="97700"/>
    <lineage>
        <taxon>Eukaryota</taxon>
        <taxon>Viridiplantae</taxon>
        <taxon>Streptophyta</taxon>
        <taxon>Embryophyta</taxon>
        <taxon>Tracheophyta</taxon>
        <taxon>Spermatophyta</taxon>
        <taxon>Magnoliopsida</taxon>
        <taxon>eudicotyledons</taxon>
        <taxon>Gunneridae</taxon>
        <taxon>Pentapetalae</taxon>
        <taxon>rosids</taxon>
        <taxon>fabids</taxon>
        <taxon>Fagales</taxon>
        <taxon>Fagaceae</taxon>
        <taxon>Quercus</taxon>
    </lineage>
</organism>
<feature type="compositionally biased region" description="Polar residues" evidence="2">
    <location>
        <begin position="216"/>
        <end position="226"/>
    </location>
</feature>